<proteinExistence type="predicted"/>
<evidence type="ECO:0000313" key="2">
    <source>
        <dbReference type="Proteomes" id="UP001469553"/>
    </source>
</evidence>
<name>A0ABV0XKG9_9TELE</name>
<dbReference type="Proteomes" id="UP001469553">
    <property type="component" value="Unassembled WGS sequence"/>
</dbReference>
<reference evidence="1 2" key="1">
    <citation type="submission" date="2021-06" db="EMBL/GenBank/DDBJ databases">
        <authorList>
            <person name="Palmer J.M."/>
        </authorList>
    </citation>
    <scope>NUCLEOTIDE SEQUENCE [LARGE SCALE GENOMIC DNA]</scope>
    <source>
        <strain evidence="1 2">AS_MEX2019</strain>
        <tissue evidence="1">Muscle</tissue>
    </source>
</reference>
<protein>
    <submittedName>
        <fullName evidence="1">Uncharacterized protein</fullName>
    </submittedName>
</protein>
<evidence type="ECO:0000313" key="1">
    <source>
        <dbReference type="EMBL" id="MEQ2281952.1"/>
    </source>
</evidence>
<organism evidence="1 2">
    <name type="scientific">Ameca splendens</name>
    <dbReference type="NCBI Taxonomy" id="208324"/>
    <lineage>
        <taxon>Eukaryota</taxon>
        <taxon>Metazoa</taxon>
        <taxon>Chordata</taxon>
        <taxon>Craniata</taxon>
        <taxon>Vertebrata</taxon>
        <taxon>Euteleostomi</taxon>
        <taxon>Actinopterygii</taxon>
        <taxon>Neopterygii</taxon>
        <taxon>Teleostei</taxon>
        <taxon>Neoteleostei</taxon>
        <taxon>Acanthomorphata</taxon>
        <taxon>Ovalentaria</taxon>
        <taxon>Atherinomorphae</taxon>
        <taxon>Cyprinodontiformes</taxon>
        <taxon>Goodeidae</taxon>
        <taxon>Ameca</taxon>
    </lineage>
</organism>
<gene>
    <name evidence="1" type="ORF">AMECASPLE_035541</name>
</gene>
<keyword evidence="2" id="KW-1185">Reference proteome</keyword>
<accession>A0ABV0XKG9</accession>
<comment type="caution">
    <text evidence="1">The sequence shown here is derived from an EMBL/GenBank/DDBJ whole genome shotgun (WGS) entry which is preliminary data.</text>
</comment>
<sequence>MTSNQEDKHNNKTQTIRLESAPYVEKDKRNCWLFPHKTLASKDRDGGTLQMIQKRTQAADKLRFKQVQPMSLKGLWFQIGYRIPAAVSAQKTERTWSLDSSSLAVPSLRLPHILDKTFLHLEGFFNSSDSESFLLSRLKTLVFLTIETWDITARLLRGRELTTSVCLPPKKSTCYHLKDSSDSQHYGRLG</sequence>
<dbReference type="EMBL" id="JAHRIP010005319">
    <property type="protein sequence ID" value="MEQ2281952.1"/>
    <property type="molecule type" value="Genomic_DNA"/>
</dbReference>